<dbReference type="PROSITE" id="PS51384">
    <property type="entry name" value="FAD_FR"/>
    <property type="match status" value="1"/>
</dbReference>
<comment type="cofactor">
    <cofactor evidence="16">
        <name>FAD</name>
        <dbReference type="ChEBI" id="CHEBI:57692"/>
    </cofactor>
    <cofactor evidence="16">
        <name>FMN</name>
        <dbReference type="ChEBI" id="CHEBI:58210"/>
    </cofactor>
</comment>
<keyword evidence="4 16" id="KW-0349">Heme</keyword>
<dbReference type="SUPFAM" id="SSF48264">
    <property type="entry name" value="Cytochrome P450"/>
    <property type="match status" value="1"/>
</dbReference>
<dbReference type="GO" id="GO:0005506">
    <property type="term" value="F:iron ion binding"/>
    <property type="evidence" value="ECO:0007669"/>
    <property type="project" value="UniProtKB-UniRule"/>
</dbReference>
<dbReference type="PANTHER" id="PTHR19384:SF127">
    <property type="entry name" value="BIFUNCTIONAL CYTOCHROME P450_NADPH--P450 REDUCTASE"/>
    <property type="match status" value="1"/>
</dbReference>
<organism evidence="20 21">
    <name type="scientific">Lachnellula suecica</name>
    <dbReference type="NCBI Taxonomy" id="602035"/>
    <lineage>
        <taxon>Eukaryota</taxon>
        <taxon>Fungi</taxon>
        <taxon>Dikarya</taxon>
        <taxon>Ascomycota</taxon>
        <taxon>Pezizomycotina</taxon>
        <taxon>Leotiomycetes</taxon>
        <taxon>Helotiales</taxon>
        <taxon>Lachnaceae</taxon>
        <taxon>Lachnellula</taxon>
    </lineage>
</organism>
<evidence type="ECO:0000256" key="9">
    <source>
        <dbReference type="ARBA" id="ARBA00022857"/>
    </source>
</evidence>
<dbReference type="Pfam" id="PF00067">
    <property type="entry name" value="p450"/>
    <property type="match status" value="1"/>
</dbReference>
<evidence type="ECO:0000256" key="10">
    <source>
        <dbReference type="ARBA" id="ARBA00022982"/>
    </source>
</evidence>
<evidence type="ECO:0000256" key="17">
    <source>
        <dbReference type="PIRSR" id="PIRSR000209-1"/>
    </source>
</evidence>
<comment type="catalytic activity">
    <reaction evidence="15 16">
        <text>2 oxidized [cytochrome P450] + NADPH = 2 reduced [cytochrome P450] + NADP(+) + H(+)</text>
        <dbReference type="Rhea" id="RHEA:24040"/>
        <dbReference type="Rhea" id="RHEA-COMP:14627"/>
        <dbReference type="Rhea" id="RHEA-COMP:14628"/>
        <dbReference type="ChEBI" id="CHEBI:15378"/>
        <dbReference type="ChEBI" id="CHEBI:55376"/>
        <dbReference type="ChEBI" id="CHEBI:57783"/>
        <dbReference type="ChEBI" id="CHEBI:58349"/>
        <dbReference type="ChEBI" id="CHEBI:60344"/>
        <dbReference type="EC" id="1.6.2.4"/>
    </reaction>
</comment>
<dbReference type="InterPro" id="IPR003097">
    <property type="entry name" value="CysJ-like_FAD-binding"/>
</dbReference>
<dbReference type="InterPro" id="IPR029039">
    <property type="entry name" value="Flavoprotein-like_sf"/>
</dbReference>
<dbReference type="FunFam" id="1.10.630.10:FF:000040">
    <property type="entry name" value="Bifunctional cytochrome P450/NADPH--P450 reductase"/>
    <property type="match status" value="1"/>
</dbReference>
<dbReference type="InterPro" id="IPR001094">
    <property type="entry name" value="Flavdoxin-like"/>
</dbReference>
<dbReference type="InterPro" id="IPR039261">
    <property type="entry name" value="FNR_nucleotide-bd"/>
</dbReference>
<evidence type="ECO:0000256" key="14">
    <source>
        <dbReference type="ARBA" id="ARBA00047827"/>
    </source>
</evidence>
<evidence type="ECO:0000256" key="16">
    <source>
        <dbReference type="PIRNR" id="PIRNR000209"/>
    </source>
</evidence>
<comment type="catalytic activity">
    <reaction evidence="14 16">
        <text>an organic molecule + reduced [NADPH--hemoprotein reductase] + O2 = an alcohol + oxidized [NADPH--hemoprotein reductase] + H2O + H(+)</text>
        <dbReference type="Rhea" id="RHEA:17149"/>
        <dbReference type="Rhea" id="RHEA-COMP:11964"/>
        <dbReference type="Rhea" id="RHEA-COMP:11965"/>
        <dbReference type="ChEBI" id="CHEBI:15377"/>
        <dbReference type="ChEBI" id="CHEBI:15378"/>
        <dbReference type="ChEBI" id="CHEBI:15379"/>
        <dbReference type="ChEBI" id="CHEBI:30879"/>
        <dbReference type="ChEBI" id="CHEBI:57618"/>
        <dbReference type="ChEBI" id="CHEBI:58210"/>
        <dbReference type="ChEBI" id="CHEBI:142491"/>
        <dbReference type="EC" id="1.14.14.1"/>
    </reaction>
</comment>
<evidence type="ECO:0000256" key="4">
    <source>
        <dbReference type="ARBA" id="ARBA00022617"/>
    </source>
</evidence>
<evidence type="ECO:0000256" key="15">
    <source>
        <dbReference type="ARBA" id="ARBA00049342"/>
    </source>
</evidence>
<evidence type="ECO:0000256" key="1">
    <source>
        <dbReference type="ARBA" id="ARBA00001971"/>
    </source>
</evidence>
<gene>
    <name evidence="20" type="primary">CYP505_1</name>
    <name evidence="20" type="ORF">LSUE1_G003772</name>
</gene>
<dbReference type="OrthoDB" id="1470350at2759"/>
<sequence length="1061" mass="117822">MTEQIPGPPGLPVLGNLRNIDLQNPMQSLMHLADIYGPIFQLSLGGVDRLFISSHELMNEVCDEKRFTKIVAGPLREIRNGIADGLFTADFGEHNWEVAHRVLMPAFGPLAIRGMFDEMQDIATQLVVKWARFGPKEKIDVTADFTRLTLDSIALCSMGTRFNSFYHESMHPFVDAMVGLLAESGARAGRPAVATYFMRSAQRSYDANIATLRKIATDLMVERRENPEEKKKDLLNAMLQGRDPKTGEGLTDASIVNNMITFLIAGKIAKILHWESYINVSQNPAAYQKVQRQVDEVVGRGPITVEHMSKLPYLEACMRETLRLTSTAPAISLQVRPDSTEEPIFIGGGKYQVHKGQPIVALVNKIHRDPAVYGADAEEFKPERMLDEPFSKLPPNSWKPFGNGMRGCIGRPFAWQEVILSTALLLQNFNFRFEDPSYQLQIKQTLTIKPNNFFMQATLREHIDPTHLEQSLHSGAPREKIPDRKVAVVASAAPKKPMTILYGSNAGTCEALAQSLARAASGYGYHAQVEPLDTAVDKVPKDQPLVMICSSYEGQPPDNAAHFVQWLEILEGNKLNGVKYTVFGCGNHDWVSTFHRIPNLLDASFEEHGATRFADIGLGDVAAGDIFNDFDKWQDENLWAALGVKSDMDEESSIEIEVDTDSRRMKLRQDVKEAVVMSNEILTGTGVAEKRHIALKLPTGVSYKVGDYLAVLPMNNAKTVRRVLKWANLPFDAMLTIKSGANTTLPTGHPISAMDVLGAYVELSQPATRKNVSRIASSCSDDTIREKILKLAGEHFEKEITLKRRSPLDILEEYPAAALPLAKFLAMLPPMRIRQYSISSSPLFDPTTATITWSVLDTPSKSAGSKRFLGVASNYLSTVEEGDRIHVAVKPSRGLFHPPADIEKTPVIMICAGTGLAPFRGFVQERAKQIEAGRKLAPAYLFIGCADPNKDALFKSELQQWEEQGVVKLFYAYSQAKEHSKGCRHVQDRLWEEREDMKKVFASGAKLYVCGSSGVGEGVAAMTKKIYDEAEDALGRPKTEEEVEEWFQGIKSDRYASDVFA</sequence>
<dbReference type="PRINTS" id="PR00369">
    <property type="entry name" value="FLAVODOXIN"/>
</dbReference>
<evidence type="ECO:0000256" key="13">
    <source>
        <dbReference type="ARBA" id="ARBA00023033"/>
    </source>
</evidence>
<evidence type="ECO:0000256" key="8">
    <source>
        <dbReference type="ARBA" id="ARBA00022827"/>
    </source>
</evidence>
<dbReference type="PROSITE" id="PS00086">
    <property type="entry name" value="CYTOCHROME_P450"/>
    <property type="match status" value="1"/>
</dbReference>
<dbReference type="InterPro" id="IPR023206">
    <property type="entry name" value="Bifunctional_P450_P450_red"/>
</dbReference>
<feature type="domain" description="Flavodoxin-like" evidence="18">
    <location>
        <begin position="498"/>
        <end position="638"/>
    </location>
</feature>
<dbReference type="Pfam" id="PF00175">
    <property type="entry name" value="NAD_binding_1"/>
    <property type="match status" value="1"/>
</dbReference>
<feature type="binding site" description="axial binding residue" evidence="17">
    <location>
        <position position="408"/>
    </location>
    <ligand>
        <name>heme</name>
        <dbReference type="ChEBI" id="CHEBI:30413"/>
    </ligand>
    <ligandPart>
        <name>Fe</name>
        <dbReference type="ChEBI" id="CHEBI:18248"/>
    </ligandPart>
</feature>
<evidence type="ECO:0000256" key="12">
    <source>
        <dbReference type="ARBA" id="ARBA00023004"/>
    </source>
</evidence>
<evidence type="ECO:0000256" key="5">
    <source>
        <dbReference type="ARBA" id="ARBA00022630"/>
    </source>
</evidence>
<proteinExistence type="inferred from homology"/>
<dbReference type="SUPFAM" id="SSF52218">
    <property type="entry name" value="Flavoproteins"/>
    <property type="match status" value="1"/>
</dbReference>
<keyword evidence="7 16" id="KW-0479">Metal-binding</keyword>
<dbReference type="Pfam" id="PF00258">
    <property type="entry name" value="Flavodoxin_1"/>
    <property type="match status" value="1"/>
</dbReference>
<evidence type="ECO:0000256" key="3">
    <source>
        <dbReference type="ARBA" id="ARBA00022448"/>
    </source>
</evidence>
<dbReference type="FunFam" id="2.40.30.10:FF:000198">
    <property type="entry name" value="Bifunctional cytochrome P450/NADPH--P450 reductase"/>
    <property type="match status" value="1"/>
</dbReference>
<evidence type="ECO:0000313" key="20">
    <source>
        <dbReference type="EMBL" id="TVY81615.1"/>
    </source>
</evidence>
<reference evidence="20 21" key="1">
    <citation type="submission" date="2018-05" db="EMBL/GenBank/DDBJ databases">
        <title>Genome sequencing and assembly of the regulated plant pathogen Lachnellula willkommii and related sister species for the development of diagnostic species identification markers.</title>
        <authorList>
            <person name="Giroux E."/>
            <person name="Bilodeau G."/>
        </authorList>
    </citation>
    <scope>NUCLEOTIDE SEQUENCE [LARGE SCALE GENOMIC DNA]</scope>
    <source>
        <strain evidence="20 21">CBS 268.59</strain>
    </source>
</reference>
<dbReference type="GO" id="GO:0005829">
    <property type="term" value="C:cytosol"/>
    <property type="evidence" value="ECO:0007669"/>
    <property type="project" value="TreeGrafter"/>
</dbReference>
<dbReference type="Proteomes" id="UP000469558">
    <property type="component" value="Unassembled WGS sequence"/>
</dbReference>
<dbReference type="InterPro" id="IPR017927">
    <property type="entry name" value="FAD-bd_FR_type"/>
</dbReference>
<dbReference type="PRINTS" id="PR00371">
    <property type="entry name" value="FPNCR"/>
</dbReference>
<dbReference type="InterPro" id="IPR001709">
    <property type="entry name" value="Flavoprot_Pyr_Nucl_cyt_Rdtase"/>
</dbReference>
<dbReference type="InterPro" id="IPR017972">
    <property type="entry name" value="Cyt_P450_CS"/>
</dbReference>
<accession>A0A8T9C7F2</accession>
<keyword evidence="9 16" id="KW-0521">NADP</keyword>
<dbReference type="AlphaFoldDB" id="A0A8T9C7F2"/>
<dbReference type="GO" id="GO:0070330">
    <property type="term" value="F:aromatase activity"/>
    <property type="evidence" value="ECO:0007669"/>
    <property type="project" value="UniProtKB-UniRule"/>
</dbReference>
<dbReference type="Gene3D" id="2.40.30.10">
    <property type="entry name" value="Translation factors"/>
    <property type="match status" value="1"/>
</dbReference>
<dbReference type="GO" id="GO:0003958">
    <property type="term" value="F:NADPH-hemoprotein reductase activity"/>
    <property type="evidence" value="ECO:0007669"/>
    <property type="project" value="UniProtKB-UniRule"/>
</dbReference>
<dbReference type="InterPro" id="IPR017938">
    <property type="entry name" value="Riboflavin_synthase-like_b-brl"/>
</dbReference>
<dbReference type="PIRSF" id="PIRSF000209">
    <property type="entry name" value="Bifunctional_P450_P450R"/>
    <property type="match status" value="1"/>
</dbReference>
<keyword evidence="10 16" id="KW-0249">Electron transport</keyword>
<dbReference type="GO" id="GO:0050660">
    <property type="term" value="F:flavin adenine dinucleotide binding"/>
    <property type="evidence" value="ECO:0007669"/>
    <property type="project" value="TreeGrafter"/>
</dbReference>
<evidence type="ECO:0000256" key="7">
    <source>
        <dbReference type="ARBA" id="ARBA00022723"/>
    </source>
</evidence>
<dbReference type="Gene3D" id="3.40.50.360">
    <property type="match status" value="1"/>
</dbReference>
<feature type="domain" description="FAD-binding FR-type" evidence="19">
    <location>
        <begin position="669"/>
        <end position="899"/>
    </location>
</feature>
<dbReference type="Gene3D" id="1.10.630.10">
    <property type="entry name" value="Cytochrome P450"/>
    <property type="match status" value="1"/>
</dbReference>
<dbReference type="PROSITE" id="PS50902">
    <property type="entry name" value="FLAVODOXIN_LIKE"/>
    <property type="match status" value="1"/>
</dbReference>
<dbReference type="InterPro" id="IPR001433">
    <property type="entry name" value="OxRdtase_FAD/NAD-bd"/>
</dbReference>
<dbReference type="EC" id="1.14.14.1" evidence="16"/>
<comment type="similarity">
    <text evidence="2 16">In the N-terminal section; belongs to the cytochrome P450 family.</text>
</comment>
<dbReference type="CDD" id="cd06206">
    <property type="entry name" value="bifunctional_CYPOR"/>
    <property type="match status" value="1"/>
</dbReference>
<keyword evidence="21" id="KW-1185">Reference proteome</keyword>
<evidence type="ECO:0000256" key="6">
    <source>
        <dbReference type="ARBA" id="ARBA00022643"/>
    </source>
</evidence>
<dbReference type="InterPro" id="IPR023173">
    <property type="entry name" value="NADPH_Cyt_P450_Rdtase_alpha"/>
</dbReference>
<dbReference type="InterPro" id="IPR001128">
    <property type="entry name" value="Cyt_P450"/>
</dbReference>
<evidence type="ECO:0000259" key="19">
    <source>
        <dbReference type="PROSITE" id="PS51384"/>
    </source>
</evidence>
<evidence type="ECO:0000313" key="21">
    <source>
        <dbReference type="Proteomes" id="UP000469558"/>
    </source>
</evidence>
<dbReference type="InterPro" id="IPR036396">
    <property type="entry name" value="Cyt_P450_sf"/>
</dbReference>
<comment type="caution">
    <text evidence="20">The sequence shown here is derived from an EMBL/GenBank/DDBJ whole genome shotgun (WGS) entry which is preliminary data.</text>
</comment>
<evidence type="ECO:0000256" key="11">
    <source>
        <dbReference type="ARBA" id="ARBA00023002"/>
    </source>
</evidence>
<dbReference type="SUPFAM" id="SSF52343">
    <property type="entry name" value="Ferredoxin reductase-like, C-terminal NADP-linked domain"/>
    <property type="match status" value="1"/>
</dbReference>
<dbReference type="GO" id="GO:0010181">
    <property type="term" value="F:FMN binding"/>
    <property type="evidence" value="ECO:0007669"/>
    <property type="project" value="UniProtKB-UniRule"/>
</dbReference>
<dbReference type="GO" id="GO:0020037">
    <property type="term" value="F:heme binding"/>
    <property type="evidence" value="ECO:0007669"/>
    <property type="project" value="UniProtKB-UniRule"/>
</dbReference>
<keyword evidence="12 16" id="KW-0408">Iron</keyword>
<comment type="cofactor">
    <cofactor evidence="1 16 17">
        <name>heme</name>
        <dbReference type="ChEBI" id="CHEBI:30413"/>
    </cofactor>
</comment>
<dbReference type="PANTHER" id="PTHR19384">
    <property type="entry name" value="NITRIC OXIDE SYNTHASE-RELATED"/>
    <property type="match status" value="1"/>
</dbReference>
<dbReference type="Gene3D" id="1.20.990.10">
    <property type="entry name" value="NADPH-cytochrome p450 Reductase, Chain A, domain 3"/>
    <property type="match status" value="1"/>
</dbReference>
<keyword evidence="6 16" id="KW-0288">FMN</keyword>
<evidence type="ECO:0000259" key="18">
    <source>
        <dbReference type="PROSITE" id="PS50902"/>
    </source>
</evidence>
<name>A0A8T9C7F2_9HELO</name>
<dbReference type="EMBL" id="QGMK01000449">
    <property type="protein sequence ID" value="TVY81615.1"/>
    <property type="molecule type" value="Genomic_DNA"/>
</dbReference>
<dbReference type="InterPro" id="IPR008254">
    <property type="entry name" value="Flavodoxin/NO_synth"/>
</dbReference>
<dbReference type="Pfam" id="PF00667">
    <property type="entry name" value="FAD_binding_1"/>
    <property type="match status" value="1"/>
</dbReference>
<keyword evidence="5 16" id="KW-0285">Flavoprotein</keyword>
<evidence type="ECO:0000256" key="2">
    <source>
        <dbReference type="ARBA" id="ARBA00010018"/>
    </source>
</evidence>
<protein>
    <recommendedName>
        <fullName evidence="16">Bifunctional cytochrome P450/NADPH--P450 reductase</fullName>
    </recommendedName>
    <domain>
        <recommendedName>
            <fullName evidence="16">Cytochrome P450</fullName>
            <ecNumber evidence="16">1.14.14.1</ecNumber>
        </recommendedName>
    </domain>
    <domain>
        <recommendedName>
            <fullName evidence="16">NADPH--cytochrome P450 reductase</fullName>
            <ecNumber evidence="16">1.6.2.4</ecNumber>
        </recommendedName>
    </domain>
</protein>
<keyword evidence="8 16" id="KW-0274">FAD</keyword>
<keyword evidence="3 16" id="KW-0813">Transport</keyword>
<dbReference type="Gene3D" id="3.40.50.80">
    <property type="entry name" value="Nucleotide-binding domain of ferredoxin-NADP reductase (FNR) module"/>
    <property type="match status" value="1"/>
</dbReference>
<keyword evidence="11 16" id="KW-0560">Oxidoreductase</keyword>
<dbReference type="SUPFAM" id="SSF63380">
    <property type="entry name" value="Riboflavin synthase domain-like"/>
    <property type="match status" value="1"/>
</dbReference>
<dbReference type="CDD" id="cd11068">
    <property type="entry name" value="CYP120A1"/>
    <property type="match status" value="1"/>
</dbReference>
<keyword evidence="13 16" id="KW-0503">Monooxygenase</keyword>
<dbReference type="EC" id="1.6.2.4" evidence="16"/>